<keyword evidence="2" id="KW-0963">Cytoplasm</keyword>
<organism evidence="5 6">
    <name type="scientific">Acinetobacter gandensis</name>
    <dbReference type="NCBI Taxonomy" id="1443941"/>
    <lineage>
        <taxon>Bacteria</taxon>
        <taxon>Pseudomonadati</taxon>
        <taxon>Pseudomonadota</taxon>
        <taxon>Gammaproteobacteria</taxon>
        <taxon>Moraxellales</taxon>
        <taxon>Moraxellaceae</taxon>
        <taxon>Acinetobacter</taxon>
    </lineage>
</organism>
<evidence type="ECO:0000256" key="3">
    <source>
        <dbReference type="ARBA" id="ARBA00022553"/>
    </source>
</evidence>
<evidence type="ECO:0000313" key="5">
    <source>
        <dbReference type="EMBL" id="OBX28493.1"/>
    </source>
</evidence>
<dbReference type="InterPro" id="IPR002059">
    <property type="entry name" value="CSP_DNA-bd"/>
</dbReference>
<keyword evidence="3" id="KW-0597">Phosphoprotein</keyword>
<dbReference type="Proteomes" id="UP000185753">
    <property type="component" value="Unassembled WGS sequence"/>
</dbReference>
<keyword evidence="6" id="KW-1185">Reference proteome</keyword>
<dbReference type="AlphaFoldDB" id="A0A1A7RAK5"/>
<evidence type="ECO:0000259" key="4">
    <source>
        <dbReference type="PROSITE" id="PS51857"/>
    </source>
</evidence>
<dbReference type="GO" id="GO:0043488">
    <property type="term" value="P:regulation of mRNA stability"/>
    <property type="evidence" value="ECO:0007669"/>
    <property type="project" value="TreeGrafter"/>
</dbReference>
<proteinExistence type="predicted"/>
<sequence length="97" mass="10959">MKSELYQGKIKQYNSEKGYGFIASAEGEVFFHISDFPAAEGEPKRNERVQFNVVENGDRYKAINIERAEDKSTRAKKSKIVANNTSITSALLSNLRK</sequence>
<comment type="caution">
    <text evidence="5">The sequence shown here is derived from an EMBL/GenBank/DDBJ whole genome shotgun (WGS) entry which is preliminary data.</text>
</comment>
<dbReference type="PANTHER" id="PTHR12962:SF1">
    <property type="entry name" value="COLD SHOCK DOMAIN-CONTAINING PROTEIN CG9705"/>
    <property type="match status" value="1"/>
</dbReference>
<dbReference type="InterPro" id="IPR012340">
    <property type="entry name" value="NA-bd_OB-fold"/>
</dbReference>
<gene>
    <name evidence="5" type="ORF">A9J31_05330</name>
</gene>
<feature type="domain" description="CSD" evidence="4">
    <location>
        <begin position="5"/>
        <end position="67"/>
    </location>
</feature>
<reference evidence="6" key="1">
    <citation type="submission" date="2016-06" db="EMBL/GenBank/DDBJ databases">
        <authorList>
            <person name="Radolfova-Krizova L."/>
            <person name="Nemec A."/>
        </authorList>
    </citation>
    <scope>NUCLEOTIDE SEQUENCE [LARGE SCALE GENOMIC DNA]</scope>
    <source>
        <strain evidence="6">ANC 4275</strain>
    </source>
</reference>
<dbReference type="SMART" id="SM00357">
    <property type="entry name" value="CSP"/>
    <property type="match status" value="1"/>
</dbReference>
<name>A0A1A7RAK5_9GAMM</name>
<dbReference type="Pfam" id="PF00313">
    <property type="entry name" value="CSD"/>
    <property type="match status" value="1"/>
</dbReference>
<dbReference type="GO" id="GO:0005829">
    <property type="term" value="C:cytosol"/>
    <property type="evidence" value="ECO:0007669"/>
    <property type="project" value="UniProtKB-ARBA"/>
</dbReference>
<dbReference type="SUPFAM" id="SSF50249">
    <property type="entry name" value="Nucleic acid-binding proteins"/>
    <property type="match status" value="1"/>
</dbReference>
<comment type="subcellular location">
    <subcellularLocation>
        <location evidence="1">Cytoplasm</location>
    </subcellularLocation>
</comment>
<protein>
    <submittedName>
        <fullName evidence="5">Cold-shock protein</fullName>
    </submittedName>
</protein>
<dbReference type="InterPro" id="IPR012156">
    <property type="entry name" value="Cold_shock_CspA"/>
</dbReference>
<evidence type="ECO:0000256" key="2">
    <source>
        <dbReference type="ARBA" id="ARBA00022490"/>
    </source>
</evidence>
<dbReference type="EMBL" id="LZDS01000025">
    <property type="protein sequence ID" value="OBX28493.1"/>
    <property type="molecule type" value="Genomic_DNA"/>
</dbReference>
<dbReference type="InterPro" id="IPR011129">
    <property type="entry name" value="CSD"/>
</dbReference>
<evidence type="ECO:0000313" key="6">
    <source>
        <dbReference type="Proteomes" id="UP000185753"/>
    </source>
</evidence>
<dbReference type="RefSeq" id="WP_067764662.1">
    <property type="nucleotide sequence ID" value="NZ_LZDS01000025.1"/>
</dbReference>
<dbReference type="GO" id="GO:0003730">
    <property type="term" value="F:mRNA 3'-UTR binding"/>
    <property type="evidence" value="ECO:0007669"/>
    <property type="project" value="TreeGrafter"/>
</dbReference>
<dbReference type="InterPro" id="IPR052069">
    <property type="entry name" value="Ca-reg_mRNA-binding_domain"/>
</dbReference>
<accession>A0A1A7RAK5</accession>
<dbReference type="STRING" id="1443941.A9J31_05330"/>
<dbReference type="PIRSF" id="PIRSF002599">
    <property type="entry name" value="Cold_shock_A"/>
    <property type="match status" value="1"/>
</dbReference>
<dbReference type="Gene3D" id="2.40.50.140">
    <property type="entry name" value="Nucleic acid-binding proteins"/>
    <property type="match status" value="1"/>
</dbReference>
<dbReference type="PANTHER" id="PTHR12962">
    <property type="entry name" value="CALCIUM-REGULATED HEAT STABLE PROTEIN CRHSP-24-RELATED"/>
    <property type="match status" value="1"/>
</dbReference>
<dbReference type="PROSITE" id="PS51857">
    <property type="entry name" value="CSD_2"/>
    <property type="match status" value="1"/>
</dbReference>
<evidence type="ECO:0000256" key="1">
    <source>
        <dbReference type="ARBA" id="ARBA00004496"/>
    </source>
</evidence>
<dbReference type="OrthoDB" id="5326845at2"/>